<dbReference type="Proteomes" id="UP000814128">
    <property type="component" value="Unassembled WGS sequence"/>
</dbReference>
<protein>
    <submittedName>
        <fullName evidence="1">P-loop containing nucleoside triphosphate hydrolase protein</fullName>
    </submittedName>
</protein>
<evidence type="ECO:0000313" key="2">
    <source>
        <dbReference type="Proteomes" id="UP000814128"/>
    </source>
</evidence>
<dbReference type="EMBL" id="MU273568">
    <property type="protein sequence ID" value="KAI0031758.1"/>
    <property type="molecule type" value="Genomic_DNA"/>
</dbReference>
<keyword evidence="1" id="KW-0378">Hydrolase</keyword>
<comment type="caution">
    <text evidence="1">The sequence shown here is derived from an EMBL/GenBank/DDBJ whole genome shotgun (WGS) entry which is preliminary data.</text>
</comment>
<sequence length="1411" mass="153334">MPMQPTKPAVDDYSAPAPTLRLLFSLVTRRDQMLFLFPAIACSLIAGAIAPFMTLLIGQVFQVFATFTVIATPSDADKHTLMSGISHSALLLTGLGAIAFALSSVTSWFWISLGERNVMRIRKKVYASVSGREMAWYDTKIGNEDGMQGVEAEGAIGAGGMMAKFTKDTDDIRMASSLASGMVLQNLTTCLACIILAFVRSWQLTLLILVSVPVMFAIQTLTQITAGPLIGIERARIAHAATIVDRAVTAIATVKAFNAEAAELATFSGVAEKLRKAAWNLNRTWAFTSGFSQFTVMAMFVQGFWFGAKLVRSGHATPGDVMAVFWACLIAVTNFQMCIPHSITLTKGKLAMSSLIALVEAPSPGPSRPSAHRTLPRRRKNSAQLRGIVPGRCAGDLALEGIHFAYPSRPDVPVLRGITMYLPAKEMTFIVGGSGSGKSTIAQLLLRMYAPGAGTIALDEQDMEFLDAEWTRRHIGAVSQGAILFDMTVHENVAMGLAAPGSLRKPEHATRAEVIAACQVALMQRFVQDLPMGYDTPLGNGGANLSGGQKQRLAIARAMLRDPTILILDEATSALDATSRILVFEAIKHWRKNKTTIVITHDLSQILPTDFVYVLKDGQVAEQGFRHDLEQATGEFRKMADVQGLAVAEDASADPWSEDAVRAREEKVEQILEAENARAASPPLADHRPLSIGGWMLDAVQDLTGFRPTVTQSRAPRRVSRFGFGSGSLRTHARRPSTLAIDLPAPVAAHTTEKARYSLQFSPASPPAYGSDGFESSMTLLGGEAAFGDKKEDMHFPRVQRRVRRSDMAALKPLKQRVSVTVDTAPKDAPRESFWQLMRDVYPTVPYKGLVAFGVICSVISGAITPVFSFMLSHLFFEVSVGARDSNAINTFGGIVLAIAIADGLFMGLKYFVLETAAMFWVTRLRNVCYRLILKQDKKWFDDPNNTGARLVQILIKDGDDARSLIATVLGQAVVVVSMLGVGLIWALIWGWQLTLVGFAIAPVFAATMVVQTNLVTKFELRNKRAREEIAKGYYDTIMNIRGIRAMGFESVFHQRFDKYVDAALRTGVRGAAVEGCTYGVASSLIYMSEALLFYVGARLIVNGTYTYLQFVQVLNLVVFSVSIGSQLMAFTQRIAKSMQATRDWNRVLKLPEHTDESHGILKPPLDGPISFRNVSFAYPSRHDVPVLRNVSLKIREGESVAIVGSSGSGKSTVAALLQRLYEPSVGAVCVGHWDVRNVDAHHLREHVSVVSQSANLFDATIAENIAYGASDLPRPAIEAAARAAQVHDFIMELPQGYDTMVGENAALISGGQAQRLQIARALARPARILILDECTSALDGANQAAVLDAVLGARAGRTTLMVTHKLQAMRMCDRIVVLDDGAVAEEGTYDELIARRGVFAQLARGGEWSS</sequence>
<reference evidence="1" key="1">
    <citation type="submission" date="2021-02" db="EMBL/GenBank/DDBJ databases">
        <authorList>
            <consortium name="DOE Joint Genome Institute"/>
            <person name="Ahrendt S."/>
            <person name="Looney B.P."/>
            <person name="Miyauchi S."/>
            <person name="Morin E."/>
            <person name="Drula E."/>
            <person name="Courty P.E."/>
            <person name="Chicoki N."/>
            <person name="Fauchery L."/>
            <person name="Kohler A."/>
            <person name="Kuo A."/>
            <person name="Labutti K."/>
            <person name="Pangilinan J."/>
            <person name="Lipzen A."/>
            <person name="Riley R."/>
            <person name="Andreopoulos W."/>
            <person name="He G."/>
            <person name="Johnson J."/>
            <person name="Barry K.W."/>
            <person name="Grigoriev I.V."/>
            <person name="Nagy L."/>
            <person name="Hibbett D."/>
            <person name="Henrissat B."/>
            <person name="Matheny P.B."/>
            <person name="Labbe J."/>
            <person name="Martin F."/>
        </authorList>
    </citation>
    <scope>NUCLEOTIDE SEQUENCE</scope>
    <source>
        <strain evidence="1">EC-137</strain>
    </source>
</reference>
<name>A0ACB8QJL2_9AGAM</name>
<gene>
    <name evidence="1" type="ORF">K488DRAFT_78879</name>
</gene>
<proteinExistence type="predicted"/>
<accession>A0ACB8QJL2</accession>
<evidence type="ECO:0000313" key="1">
    <source>
        <dbReference type="EMBL" id="KAI0031758.1"/>
    </source>
</evidence>
<organism evidence="1 2">
    <name type="scientific">Vararia minispora EC-137</name>
    <dbReference type="NCBI Taxonomy" id="1314806"/>
    <lineage>
        <taxon>Eukaryota</taxon>
        <taxon>Fungi</taxon>
        <taxon>Dikarya</taxon>
        <taxon>Basidiomycota</taxon>
        <taxon>Agaricomycotina</taxon>
        <taxon>Agaricomycetes</taxon>
        <taxon>Russulales</taxon>
        <taxon>Lachnocladiaceae</taxon>
        <taxon>Vararia</taxon>
    </lineage>
</organism>
<keyword evidence="2" id="KW-1185">Reference proteome</keyword>
<reference evidence="1" key="2">
    <citation type="journal article" date="2022" name="New Phytol.">
        <title>Evolutionary transition to the ectomycorrhizal habit in the genomes of a hyperdiverse lineage of mushroom-forming fungi.</title>
        <authorList>
            <person name="Looney B."/>
            <person name="Miyauchi S."/>
            <person name="Morin E."/>
            <person name="Drula E."/>
            <person name="Courty P.E."/>
            <person name="Kohler A."/>
            <person name="Kuo A."/>
            <person name="LaButti K."/>
            <person name="Pangilinan J."/>
            <person name="Lipzen A."/>
            <person name="Riley R."/>
            <person name="Andreopoulos W."/>
            <person name="He G."/>
            <person name="Johnson J."/>
            <person name="Nolan M."/>
            <person name="Tritt A."/>
            <person name="Barry K.W."/>
            <person name="Grigoriev I.V."/>
            <person name="Nagy L.G."/>
            <person name="Hibbett D."/>
            <person name="Henrissat B."/>
            <person name="Matheny P.B."/>
            <person name="Labbe J."/>
            <person name="Martin F.M."/>
        </authorList>
    </citation>
    <scope>NUCLEOTIDE SEQUENCE</scope>
    <source>
        <strain evidence="1">EC-137</strain>
    </source>
</reference>